<organism evidence="2">
    <name type="scientific">Amphimedon queenslandica</name>
    <name type="common">Sponge</name>
    <dbReference type="NCBI Taxonomy" id="400682"/>
    <lineage>
        <taxon>Eukaryota</taxon>
        <taxon>Metazoa</taxon>
        <taxon>Porifera</taxon>
        <taxon>Demospongiae</taxon>
        <taxon>Heteroscleromorpha</taxon>
        <taxon>Haplosclerida</taxon>
        <taxon>Niphatidae</taxon>
        <taxon>Amphimedon</taxon>
    </lineage>
</organism>
<dbReference type="EnsemblMetazoa" id="Aqu2.1.01199_001">
    <property type="protein sequence ID" value="Aqu2.1.01199_001"/>
    <property type="gene ID" value="Aqu2.1.01199"/>
</dbReference>
<evidence type="ECO:0000256" key="1">
    <source>
        <dbReference type="SAM" id="MobiDB-lite"/>
    </source>
</evidence>
<accession>A0A1X7SGI6</accession>
<name>A0A1X7SGI6_AMPQE</name>
<dbReference type="AlphaFoldDB" id="A0A1X7SGI6"/>
<feature type="region of interest" description="Disordered" evidence="1">
    <location>
        <begin position="1"/>
        <end position="53"/>
    </location>
</feature>
<dbReference type="InParanoid" id="A0A1X7SGI6"/>
<evidence type="ECO:0000313" key="2">
    <source>
        <dbReference type="EnsemblMetazoa" id="Aqu2.1.01199_001"/>
    </source>
</evidence>
<feature type="compositionally biased region" description="Basic residues" evidence="1">
    <location>
        <begin position="1"/>
        <end position="10"/>
    </location>
</feature>
<proteinExistence type="predicted"/>
<reference evidence="2" key="1">
    <citation type="submission" date="2017-05" db="UniProtKB">
        <authorList>
            <consortium name="EnsemblMetazoa"/>
        </authorList>
    </citation>
    <scope>IDENTIFICATION</scope>
</reference>
<sequence length="163" mass="19189">MYVEHQKRKSINLWIKPKVLQPSSNATKRPRAAATPEDESTPKRRSSGYDNHLQKMDEIEEILQKLRSKHGKDEKYTPEQFHCWANLIQMKKHDSYEAPPNKPFFGVKQSSSQSVTSPGKRIELRTHCIDQLTKWHKLLEDGIISKDEYEDMHKTIMNDIRKF</sequence>
<protein>
    <submittedName>
        <fullName evidence="2">Uncharacterized protein</fullName>
    </submittedName>
</protein>